<reference evidence="5 6" key="1">
    <citation type="submission" date="2015-06" db="EMBL/GenBank/DDBJ databases">
        <title>Comparative genomics of Burkholderia leaf nodule symbionts.</title>
        <authorList>
            <person name="Carlier A."/>
            <person name="Eberl L."/>
            <person name="Pinto-Carbo M."/>
        </authorList>
    </citation>
    <scope>NUCLEOTIDE SEQUENCE [LARGE SCALE GENOMIC DNA]</scope>
    <source>
        <strain evidence="5 6">UZHbot3</strain>
    </source>
</reference>
<evidence type="ECO:0000256" key="3">
    <source>
        <dbReference type="ARBA" id="ARBA00023163"/>
    </source>
</evidence>
<keyword evidence="3" id="KW-0804">Transcription</keyword>
<sequence length="316" mass="35601">MIEPPQDFNDPEEVEERYKERQVEIRVQPDSKGVFHYKKRTATGGGFFLRMSEMDTPWSMHNINNSDMFFIALPVGGNVSWKVDRKWSFPPSIFILDNLSIEEAKYSTGTRLDTVVIPAATLHADLASLTGSPCHKRLRFESDAPLGPDDAATLMHIAAAVKVGLLGESVMNSSPIAASYLRQAMTTVILQGARHNYSNVLRSIPSDITPARIKRAIEYMYANATKPIRLPEIAEAAALSVRGLQAGFMRHKGLTPMEFLRNVRLEHVREDLRNPLVTGSCEQIASRWGFANFYRFSQAYLTAFGESPRSTFRRYR</sequence>
<dbReference type="PANTHER" id="PTHR46796:SF12">
    <property type="entry name" value="HTH-TYPE DNA-BINDING TRANSCRIPTIONAL ACTIVATOR EUTR"/>
    <property type="match status" value="1"/>
</dbReference>
<dbReference type="PANTHER" id="PTHR46796">
    <property type="entry name" value="HTH-TYPE TRANSCRIPTIONAL ACTIVATOR RHAS-RELATED"/>
    <property type="match status" value="1"/>
</dbReference>
<dbReference type="SUPFAM" id="SSF46689">
    <property type="entry name" value="Homeodomain-like"/>
    <property type="match status" value="1"/>
</dbReference>
<organism evidence="5 6">
    <name type="scientific">Candidatus Burkholderia pumila</name>
    <dbReference type="NCBI Taxonomy" id="1090375"/>
    <lineage>
        <taxon>Bacteria</taxon>
        <taxon>Pseudomonadati</taxon>
        <taxon>Pseudomonadota</taxon>
        <taxon>Betaproteobacteria</taxon>
        <taxon>Burkholderiales</taxon>
        <taxon>Burkholderiaceae</taxon>
        <taxon>Burkholderia</taxon>
    </lineage>
</organism>
<keyword evidence="6" id="KW-1185">Reference proteome</keyword>
<protein>
    <submittedName>
        <fullName evidence="5">Transcriptional regulator, AraC family</fullName>
    </submittedName>
</protein>
<keyword evidence="1" id="KW-0805">Transcription regulation</keyword>
<proteinExistence type="predicted"/>
<dbReference type="Gene3D" id="1.10.10.60">
    <property type="entry name" value="Homeodomain-like"/>
    <property type="match status" value="1"/>
</dbReference>
<evidence type="ECO:0000313" key="6">
    <source>
        <dbReference type="Proteomes" id="UP000242951"/>
    </source>
</evidence>
<gene>
    <name evidence="5" type="ORF">BPMI_03577</name>
</gene>
<dbReference type="EMBL" id="LELG01000285">
    <property type="protein sequence ID" value="KMQ78551.1"/>
    <property type="molecule type" value="Genomic_DNA"/>
</dbReference>
<evidence type="ECO:0000313" key="5">
    <source>
        <dbReference type="EMBL" id="KMQ78551.1"/>
    </source>
</evidence>
<dbReference type="PROSITE" id="PS01124">
    <property type="entry name" value="HTH_ARAC_FAMILY_2"/>
    <property type="match status" value="1"/>
</dbReference>
<dbReference type="InterPro" id="IPR018060">
    <property type="entry name" value="HTH_AraC"/>
</dbReference>
<comment type="caution">
    <text evidence="5">The sequence shown here is derived from an EMBL/GenBank/DDBJ whole genome shotgun (WGS) entry which is preliminary data.</text>
</comment>
<evidence type="ECO:0000256" key="1">
    <source>
        <dbReference type="ARBA" id="ARBA00023015"/>
    </source>
</evidence>
<keyword evidence="2" id="KW-0238">DNA-binding</keyword>
<evidence type="ECO:0000259" key="4">
    <source>
        <dbReference type="PROSITE" id="PS01124"/>
    </source>
</evidence>
<accession>A0ABR5HKE8</accession>
<dbReference type="SMART" id="SM00342">
    <property type="entry name" value="HTH_ARAC"/>
    <property type="match status" value="1"/>
</dbReference>
<dbReference type="Proteomes" id="UP000242951">
    <property type="component" value="Unassembled WGS sequence"/>
</dbReference>
<dbReference type="InterPro" id="IPR050204">
    <property type="entry name" value="AraC_XylS_family_regulators"/>
</dbReference>
<name>A0ABR5HKE8_9BURK</name>
<feature type="domain" description="HTH araC/xylS-type" evidence="4">
    <location>
        <begin position="214"/>
        <end position="314"/>
    </location>
</feature>
<dbReference type="InterPro" id="IPR009057">
    <property type="entry name" value="Homeodomain-like_sf"/>
</dbReference>
<dbReference type="Pfam" id="PF12833">
    <property type="entry name" value="HTH_18"/>
    <property type="match status" value="1"/>
</dbReference>
<evidence type="ECO:0000256" key="2">
    <source>
        <dbReference type="ARBA" id="ARBA00023125"/>
    </source>
</evidence>